<dbReference type="InterPro" id="IPR001387">
    <property type="entry name" value="Cro/C1-type_HTH"/>
</dbReference>
<sequence length="180" mass="19590">MDLNVIKKLAEKRVGGLKKLAADIGMSEANLHRCINNNKMQGGDLEQIASIFGVSVDVFFDSNAEVYVNDVMDLDKIKSYIEENGIGLVSLASKMKISKVALENILNGSDVKISLVESLAGALGVKVVDLFNDKQLEANIVDVPVTEDKSMYEELIALRAENKLLREIQGLSARSQAHVG</sequence>
<accession>A0AA90ZUU2</accession>
<feature type="domain" description="HTH cro/C1-type" evidence="1">
    <location>
        <begin position="77"/>
        <end position="130"/>
    </location>
</feature>
<dbReference type="GO" id="GO:0003677">
    <property type="term" value="F:DNA binding"/>
    <property type="evidence" value="ECO:0007669"/>
    <property type="project" value="InterPro"/>
</dbReference>
<dbReference type="Proteomes" id="UP000421408">
    <property type="component" value="Unassembled WGS sequence"/>
</dbReference>
<evidence type="ECO:0000313" key="2">
    <source>
        <dbReference type="EMBL" id="MQN82679.1"/>
    </source>
</evidence>
<protein>
    <submittedName>
        <fullName evidence="2">Transcriptional regulator</fullName>
    </submittedName>
</protein>
<reference evidence="3" key="1">
    <citation type="submission" date="2019-09" db="EMBL/GenBank/DDBJ databases">
        <title>Distinct polysaccharide growth profiles of human intestinal Prevotella copri isolates.</title>
        <authorList>
            <person name="Fehlner-Peach H."/>
            <person name="Magnabosco C."/>
            <person name="Raghavan V."/>
            <person name="Scher J.U."/>
            <person name="Tett A."/>
            <person name="Cox L.M."/>
            <person name="Gottsegen C."/>
            <person name="Watters A."/>
            <person name="Wiltshire- Gordon J.D."/>
            <person name="Segata N."/>
            <person name="Bonneau R."/>
            <person name="Littman D.R."/>
        </authorList>
    </citation>
    <scope>NUCLEOTIDE SEQUENCE [LARGE SCALE GENOMIC DNA]</scope>
    <source>
        <strain evidence="3">iAA108</strain>
    </source>
</reference>
<dbReference type="InterPro" id="IPR010982">
    <property type="entry name" value="Lambda_DNA-bd_dom_sf"/>
</dbReference>
<dbReference type="CDD" id="cd00093">
    <property type="entry name" value="HTH_XRE"/>
    <property type="match status" value="2"/>
</dbReference>
<dbReference type="AlphaFoldDB" id="A0AA90ZUU2"/>
<dbReference type="RefSeq" id="WP_153118111.1">
    <property type="nucleotide sequence ID" value="NZ_VZCC01000006.1"/>
</dbReference>
<organism evidence="2 3">
    <name type="scientific">Segatella copri</name>
    <dbReference type="NCBI Taxonomy" id="165179"/>
    <lineage>
        <taxon>Bacteria</taxon>
        <taxon>Pseudomonadati</taxon>
        <taxon>Bacteroidota</taxon>
        <taxon>Bacteroidia</taxon>
        <taxon>Bacteroidales</taxon>
        <taxon>Prevotellaceae</taxon>
        <taxon>Segatella</taxon>
    </lineage>
</organism>
<dbReference type="EMBL" id="VZCC01000006">
    <property type="protein sequence ID" value="MQN82679.1"/>
    <property type="molecule type" value="Genomic_DNA"/>
</dbReference>
<dbReference type="Gene3D" id="1.10.260.40">
    <property type="entry name" value="lambda repressor-like DNA-binding domains"/>
    <property type="match status" value="1"/>
</dbReference>
<evidence type="ECO:0000259" key="1">
    <source>
        <dbReference type="PROSITE" id="PS50943"/>
    </source>
</evidence>
<proteinExistence type="predicted"/>
<dbReference type="Pfam" id="PF13443">
    <property type="entry name" value="HTH_26"/>
    <property type="match status" value="1"/>
</dbReference>
<dbReference type="SMART" id="SM00530">
    <property type="entry name" value="HTH_XRE"/>
    <property type="match status" value="2"/>
</dbReference>
<evidence type="ECO:0000313" key="3">
    <source>
        <dbReference type="Proteomes" id="UP000421408"/>
    </source>
</evidence>
<gene>
    <name evidence="2" type="ORF">F7D74_01455</name>
</gene>
<name>A0AA90ZUU2_9BACT</name>
<dbReference type="SUPFAM" id="SSF47413">
    <property type="entry name" value="lambda repressor-like DNA-binding domains"/>
    <property type="match status" value="1"/>
</dbReference>
<comment type="caution">
    <text evidence="2">The sequence shown here is derived from an EMBL/GenBank/DDBJ whole genome shotgun (WGS) entry which is preliminary data.</text>
</comment>
<dbReference type="PROSITE" id="PS50943">
    <property type="entry name" value="HTH_CROC1"/>
    <property type="match status" value="1"/>
</dbReference>